<dbReference type="Proteomes" id="UP000501090">
    <property type="component" value="Chromosome"/>
</dbReference>
<dbReference type="AlphaFoldDB" id="A0A6M9PB04"/>
<dbReference type="InterPro" id="IPR002797">
    <property type="entry name" value="Polysacc_synth"/>
</dbReference>
<feature type="transmembrane region" description="Helical" evidence="6">
    <location>
        <begin position="186"/>
        <end position="205"/>
    </location>
</feature>
<feature type="transmembrane region" description="Helical" evidence="6">
    <location>
        <begin position="12"/>
        <end position="29"/>
    </location>
</feature>
<feature type="transmembrane region" description="Helical" evidence="6">
    <location>
        <begin position="467"/>
        <end position="485"/>
    </location>
</feature>
<evidence type="ECO:0000256" key="6">
    <source>
        <dbReference type="SAM" id="Phobius"/>
    </source>
</evidence>
<feature type="transmembrane region" description="Helical" evidence="6">
    <location>
        <begin position="41"/>
        <end position="62"/>
    </location>
</feature>
<proteinExistence type="predicted"/>
<dbReference type="GO" id="GO:0005886">
    <property type="term" value="C:plasma membrane"/>
    <property type="evidence" value="ECO:0007669"/>
    <property type="project" value="UniProtKB-SubCell"/>
</dbReference>
<evidence type="ECO:0000256" key="4">
    <source>
        <dbReference type="ARBA" id="ARBA00022989"/>
    </source>
</evidence>
<dbReference type="KEGG" id="pard:DN92_01655"/>
<evidence type="ECO:0000256" key="5">
    <source>
        <dbReference type="ARBA" id="ARBA00023136"/>
    </source>
</evidence>
<feature type="transmembrane region" description="Helical" evidence="6">
    <location>
        <begin position="83"/>
        <end position="107"/>
    </location>
</feature>
<dbReference type="InterPro" id="IPR050833">
    <property type="entry name" value="Poly_Biosynth_Transport"/>
</dbReference>
<reference evidence="7 8" key="1">
    <citation type="submission" date="2018-04" db="EMBL/GenBank/DDBJ databases">
        <title>Polynucleobacter sp. UK-Long2-W17 genome.</title>
        <authorList>
            <person name="Hahn M.W."/>
        </authorList>
    </citation>
    <scope>NUCLEOTIDE SEQUENCE [LARGE SCALE GENOMIC DNA]</scope>
    <source>
        <strain evidence="7 8">UK-Long2-W17</strain>
    </source>
</reference>
<accession>A0A6M9PB04</accession>
<feature type="transmembrane region" description="Helical" evidence="6">
    <location>
        <begin position="345"/>
        <end position="364"/>
    </location>
</feature>
<keyword evidence="3 6" id="KW-0812">Transmembrane</keyword>
<comment type="subcellular location">
    <subcellularLocation>
        <location evidence="1">Cell membrane</location>
        <topology evidence="1">Multi-pass membrane protein</topology>
    </subcellularLocation>
</comment>
<feature type="transmembrane region" description="Helical" evidence="6">
    <location>
        <begin position="160"/>
        <end position="180"/>
    </location>
</feature>
<feature type="transmembrane region" description="Helical" evidence="6">
    <location>
        <begin position="433"/>
        <end position="455"/>
    </location>
</feature>
<feature type="transmembrane region" description="Helical" evidence="6">
    <location>
        <begin position="266"/>
        <end position="288"/>
    </location>
</feature>
<feature type="transmembrane region" description="Helical" evidence="6">
    <location>
        <begin position="376"/>
        <end position="394"/>
    </location>
</feature>
<feature type="transmembrane region" description="Helical" evidence="6">
    <location>
        <begin position="309"/>
        <end position="333"/>
    </location>
</feature>
<feature type="transmembrane region" description="Helical" evidence="6">
    <location>
        <begin position="400"/>
        <end position="421"/>
    </location>
</feature>
<keyword evidence="2" id="KW-1003">Cell membrane</keyword>
<dbReference type="Pfam" id="PF01943">
    <property type="entry name" value="Polysacc_synt"/>
    <property type="match status" value="1"/>
</dbReference>
<protein>
    <recommendedName>
        <fullName evidence="9">Polysaccharide biosynthesis protein</fullName>
    </recommendedName>
</protein>
<keyword evidence="8" id="KW-1185">Reference proteome</keyword>
<keyword evidence="4 6" id="KW-1133">Transmembrane helix</keyword>
<name>A0A6M9PB04_9BURK</name>
<evidence type="ECO:0000256" key="3">
    <source>
        <dbReference type="ARBA" id="ARBA00022692"/>
    </source>
</evidence>
<dbReference type="PANTHER" id="PTHR30250:SF26">
    <property type="entry name" value="PSMA PROTEIN"/>
    <property type="match status" value="1"/>
</dbReference>
<dbReference type="PANTHER" id="PTHR30250">
    <property type="entry name" value="PST FAMILY PREDICTED COLANIC ACID TRANSPORTER"/>
    <property type="match status" value="1"/>
</dbReference>
<evidence type="ECO:0000256" key="2">
    <source>
        <dbReference type="ARBA" id="ARBA00022475"/>
    </source>
</evidence>
<dbReference type="EMBL" id="CP028940">
    <property type="protein sequence ID" value="QKM59850.1"/>
    <property type="molecule type" value="Genomic_DNA"/>
</dbReference>
<sequence>MTIKGSLIKRNIAANLIGTGVVTLLTLVITPLQIKILGIEAYGIVGFIATLQVIFAVFDLGLSSTLTRELAIDSSPNKVTCRSLISTVSGVYWLAAVLISILIIVFAEPISQWWFLPGEVSQDTLTFSVRVIGLYLGLRWPVAMYVGILSGLQRMQVLNIVKVGVTIFRLGGGIGVLLIWRNLDIFLIWVAISGLFELGCYWFACRRAFPDLSLFKHFSIDEIKRVWRFSFGMNALSILAIIIVQMDRLMISKLNTLEILGYYSLAYMAVTGLSLVLSSISSAALPWLANSLQSNNKADLMSRYEKSSLLILLAVGFFACAMVFYPYLLLSIWVDKNTALNTSSIFLLLALGTWLSAINANLYNVAIASGQPYWHLRVNLILIAPYTVTLYFLIENFGGVGAAIGWILLNLGYILLLSKAVSVNILRIKVSKLFIEIVFPALFVALVSYVPFKIFSTIFSFEQSAELLILLLSSFLYLLIGYLVLPKTLKVSLFGHSLKNIF</sequence>
<evidence type="ECO:0000313" key="8">
    <source>
        <dbReference type="Proteomes" id="UP000501090"/>
    </source>
</evidence>
<evidence type="ECO:0000313" key="7">
    <source>
        <dbReference type="EMBL" id="QKM59850.1"/>
    </source>
</evidence>
<keyword evidence="5 6" id="KW-0472">Membrane</keyword>
<evidence type="ECO:0008006" key="9">
    <source>
        <dbReference type="Google" id="ProtNLM"/>
    </source>
</evidence>
<organism evidence="7 8">
    <name type="scientific">Polynucleobacter arcticus</name>
    <dbReference type="NCBI Taxonomy" id="1743165"/>
    <lineage>
        <taxon>Bacteria</taxon>
        <taxon>Pseudomonadati</taxon>
        <taxon>Pseudomonadota</taxon>
        <taxon>Betaproteobacteria</taxon>
        <taxon>Burkholderiales</taxon>
        <taxon>Burkholderiaceae</taxon>
        <taxon>Polynucleobacter</taxon>
    </lineage>
</organism>
<feature type="transmembrane region" description="Helical" evidence="6">
    <location>
        <begin position="226"/>
        <end position="246"/>
    </location>
</feature>
<gene>
    <name evidence="7" type="ORF">DN92_01655</name>
</gene>
<feature type="transmembrane region" description="Helical" evidence="6">
    <location>
        <begin position="127"/>
        <end position="148"/>
    </location>
</feature>
<dbReference type="RefSeq" id="WP_173959620.1">
    <property type="nucleotide sequence ID" value="NZ_CBCSCC010000006.1"/>
</dbReference>
<evidence type="ECO:0000256" key="1">
    <source>
        <dbReference type="ARBA" id="ARBA00004651"/>
    </source>
</evidence>